<protein>
    <submittedName>
        <fullName evidence="1">Uncharacterized protein</fullName>
    </submittedName>
</protein>
<dbReference type="EMBL" id="GBXM01027381">
    <property type="protein sequence ID" value="JAH81196.1"/>
    <property type="molecule type" value="Transcribed_RNA"/>
</dbReference>
<reference evidence="1" key="1">
    <citation type="submission" date="2014-11" db="EMBL/GenBank/DDBJ databases">
        <authorList>
            <person name="Amaro Gonzalez C."/>
        </authorList>
    </citation>
    <scope>NUCLEOTIDE SEQUENCE</scope>
</reference>
<accession>A0A0E9VSY2</accession>
<proteinExistence type="predicted"/>
<evidence type="ECO:0000313" key="1">
    <source>
        <dbReference type="EMBL" id="JAH81196.1"/>
    </source>
</evidence>
<organism evidence="1">
    <name type="scientific">Anguilla anguilla</name>
    <name type="common">European freshwater eel</name>
    <name type="synonym">Muraena anguilla</name>
    <dbReference type="NCBI Taxonomy" id="7936"/>
    <lineage>
        <taxon>Eukaryota</taxon>
        <taxon>Metazoa</taxon>
        <taxon>Chordata</taxon>
        <taxon>Craniata</taxon>
        <taxon>Vertebrata</taxon>
        <taxon>Euteleostomi</taxon>
        <taxon>Actinopterygii</taxon>
        <taxon>Neopterygii</taxon>
        <taxon>Teleostei</taxon>
        <taxon>Anguilliformes</taxon>
        <taxon>Anguillidae</taxon>
        <taxon>Anguilla</taxon>
    </lineage>
</organism>
<dbReference type="AlphaFoldDB" id="A0A0E9VSY2"/>
<reference evidence="1" key="2">
    <citation type="journal article" date="2015" name="Fish Shellfish Immunol.">
        <title>Early steps in the European eel (Anguilla anguilla)-Vibrio vulnificus interaction in the gills: Role of the RtxA13 toxin.</title>
        <authorList>
            <person name="Callol A."/>
            <person name="Pajuelo D."/>
            <person name="Ebbesson L."/>
            <person name="Teles M."/>
            <person name="MacKenzie S."/>
            <person name="Amaro C."/>
        </authorList>
    </citation>
    <scope>NUCLEOTIDE SEQUENCE</scope>
</reference>
<sequence length="41" mass="5023">MYHTIRNCRFSINRLKHFQSECIYTQILLHTVHVIAIHKEK</sequence>
<name>A0A0E9VSY2_ANGAN</name>